<dbReference type="Pfam" id="PF07645">
    <property type="entry name" value="EGF_CA"/>
    <property type="match status" value="2"/>
</dbReference>
<protein>
    <submittedName>
        <fullName evidence="13">Uncharacterized protein</fullName>
    </submittedName>
</protein>
<dbReference type="PANTHER" id="PTHR24034:SF89">
    <property type="entry name" value="COMPLEMENT COMPONENT C1Q RECEPTOR"/>
    <property type="match status" value="1"/>
</dbReference>
<dbReference type="InterPro" id="IPR018097">
    <property type="entry name" value="EGF_Ca-bd_CS"/>
</dbReference>
<dbReference type="SMART" id="SM00179">
    <property type="entry name" value="EGF_CA"/>
    <property type="match status" value="2"/>
</dbReference>
<comment type="subcellular location">
    <subcellularLocation>
        <location evidence="1">Secreted</location>
        <location evidence="1">Extracellular space</location>
        <location evidence="1">Extracellular matrix</location>
    </subcellularLocation>
</comment>
<evidence type="ECO:0000259" key="11">
    <source>
        <dbReference type="PROSITE" id="PS50026"/>
    </source>
</evidence>
<evidence type="ECO:0000313" key="14">
    <source>
        <dbReference type="Proteomes" id="UP000824782"/>
    </source>
</evidence>
<dbReference type="PROSITE" id="PS50026">
    <property type="entry name" value="EGF_3"/>
    <property type="match status" value="1"/>
</dbReference>
<keyword evidence="8 10" id="KW-1015">Disulfide bond</keyword>
<evidence type="ECO:0000256" key="2">
    <source>
        <dbReference type="ARBA" id="ARBA00022525"/>
    </source>
</evidence>
<evidence type="ECO:0000256" key="5">
    <source>
        <dbReference type="ARBA" id="ARBA00022729"/>
    </source>
</evidence>
<dbReference type="Proteomes" id="UP000824782">
    <property type="component" value="Unassembled WGS sequence"/>
</dbReference>
<dbReference type="FunFam" id="2.10.25.10:FF:000240">
    <property type="entry name" value="Vitamin K-dependent protein S"/>
    <property type="match status" value="1"/>
</dbReference>
<evidence type="ECO:0000256" key="4">
    <source>
        <dbReference type="ARBA" id="ARBA00022536"/>
    </source>
</evidence>
<name>A0AAV6YKU5_ENGPU</name>
<dbReference type="SMART" id="SM00682">
    <property type="entry name" value="G2F"/>
    <property type="match status" value="1"/>
</dbReference>
<evidence type="ECO:0000313" key="13">
    <source>
        <dbReference type="EMBL" id="KAG8536275.1"/>
    </source>
</evidence>
<dbReference type="InterPro" id="IPR001881">
    <property type="entry name" value="EGF-like_Ca-bd_dom"/>
</dbReference>
<dbReference type="EMBL" id="WNYA01046986">
    <property type="protein sequence ID" value="KAG8536275.1"/>
    <property type="molecule type" value="Genomic_DNA"/>
</dbReference>
<feature type="domain" description="EGF-like" evidence="11">
    <location>
        <begin position="184"/>
        <end position="223"/>
    </location>
</feature>
<keyword evidence="3" id="KW-0272">Extracellular matrix</keyword>
<dbReference type="Gene3D" id="2.40.155.10">
    <property type="entry name" value="Green fluorescent protein"/>
    <property type="match status" value="1"/>
</dbReference>
<keyword evidence="2" id="KW-0964">Secreted</keyword>
<accession>A0AAV6YKU5</accession>
<dbReference type="Gene3D" id="2.10.25.10">
    <property type="entry name" value="Laminin"/>
    <property type="match status" value="2"/>
</dbReference>
<keyword evidence="6" id="KW-0677">Repeat</keyword>
<evidence type="ECO:0000256" key="7">
    <source>
        <dbReference type="ARBA" id="ARBA00022837"/>
    </source>
</evidence>
<dbReference type="Pfam" id="PF07474">
    <property type="entry name" value="G2F"/>
    <property type="match status" value="1"/>
</dbReference>
<dbReference type="SMART" id="SM00181">
    <property type="entry name" value="EGF"/>
    <property type="match status" value="2"/>
</dbReference>
<sequence>MKVLISMIAPLYWSAAFPYDGTINGFSLTKGVFRKESQVEFPTGEQLRITHIARGLDADGILWFDIVINGFVPESLASSDINLQEFMETYIQTGAGQINAWASPTFTKDGHFLSLRCNHTVEYNPTLGRQAKNAQRLQVNSIRSSYLPDLEELQFQLSASLQGGLNGGACPVGFVQTGDSYCADIDECDLRRPCSHTCQNNLGSYSCSCPAGHVLATDNRNCRDLDECRLGSHQCPSGQECVNTPGSYRCLLRCGPGFRPNAEGTSCE</sequence>
<dbReference type="SUPFAM" id="SSF54511">
    <property type="entry name" value="GFP-like"/>
    <property type="match status" value="1"/>
</dbReference>
<feature type="non-terminal residue" evidence="13">
    <location>
        <position position="268"/>
    </location>
</feature>
<dbReference type="InterPro" id="IPR009030">
    <property type="entry name" value="Growth_fac_rcpt_cys_sf"/>
</dbReference>
<evidence type="ECO:0000256" key="3">
    <source>
        <dbReference type="ARBA" id="ARBA00022530"/>
    </source>
</evidence>
<dbReference type="InterPro" id="IPR009017">
    <property type="entry name" value="GFP"/>
</dbReference>
<keyword evidence="14" id="KW-1185">Reference proteome</keyword>
<dbReference type="PROSITE" id="PS50993">
    <property type="entry name" value="NIDOGEN_G2"/>
    <property type="match status" value="1"/>
</dbReference>
<keyword evidence="9" id="KW-0325">Glycoprotein</keyword>
<evidence type="ECO:0000256" key="8">
    <source>
        <dbReference type="ARBA" id="ARBA00023157"/>
    </source>
</evidence>
<dbReference type="InterPro" id="IPR006605">
    <property type="entry name" value="G2_nidogen/fibulin_G2F"/>
</dbReference>
<evidence type="ECO:0000256" key="1">
    <source>
        <dbReference type="ARBA" id="ARBA00004498"/>
    </source>
</evidence>
<dbReference type="AlphaFoldDB" id="A0AAV6YKU5"/>
<dbReference type="PROSITE" id="PS00010">
    <property type="entry name" value="ASX_HYDROXYL"/>
    <property type="match status" value="1"/>
</dbReference>
<keyword evidence="7" id="KW-0106">Calcium</keyword>
<organism evidence="13 14">
    <name type="scientific">Engystomops pustulosus</name>
    <name type="common">Tungara frog</name>
    <name type="synonym">Physalaemus pustulosus</name>
    <dbReference type="NCBI Taxonomy" id="76066"/>
    <lineage>
        <taxon>Eukaryota</taxon>
        <taxon>Metazoa</taxon>
        <taxon>Chordata</taxon>
        <taxon>Craniata</taxon>
        <taxon>Vertebrata</taxon>
        <taxon>Euteleostomi</taxon>
        <taxon>Amphibia</taxon>
        <taxon>Batrachia</taxon>
        <taxon>Anura</taxon>
        <taxon>Neobatrachia</taxon>
        <taxon>Hyloidea</taxon>
        <taxon>Leptodactylidae</taxon>
        <taxon>Leiuperinae</taxon>
        <taxon>Engystomops</taxon>
    </lineage>
</organism>
<evidence type="ECO:0000256" key="10">
    <source>
        <dbReference type="PROSITE-ProRule" id="PRU00076"/>
    </source>
</evidence>
<dbReference type="GO" id="GO:0005509">
    <property type="term" value="F:calcium ion binding"/>
    <property type="evidence" value="ECO:0007669"/>
    <property type="project" value="InterPro"/>
</dbReference>
<dbReference type="InterPro" id="IPR050751">
    <property type="entry name" value="ECM_structural_protein"/>
</dbReference>
<proteinExistence type="predicted"/>
<keyword evidence="4 10" id="KW-0245">EGF-like domain</keyword>
<keyword evidence="5" id="KW-0732">Signal</keyword>
<dbReference type="InterPro" id="IPR049883">
    <property type="entry name" value="NOTCH1_EGF-like"/>
</dbReference>
<feature type="disulfide bond" evidence="10">
    <location>
        <begin position="188"/>
        <end position="198"/>
    </location>
</feature>
<evidence type="ECO:0000259" key="12">
    <source>
        <dbReference type="PROSITE" id="PS50993"/>
    </source>
</evidence>
<dbReference type="CDD" id="cd00054">
    <property type="entry name" value="EGF_CA"/>
    <property type="match status" value="2"/>
</dbReference>
<dbReference type="InterPro" id="IPR000742">
    <property type="entry name" value="EGF"/>
</dbReference>
<dbReference type="PROSITE" id="PS01187">
    <property type="entry name" value="EGF_CA"/>
    <property type="match status" value="1"/>
</dbReference>
<comment type="caution">
    <text evidence="10">Lacks conserved residue(s) required for the propagation of feature annotation.</text>
</comment>
<comment type="caution">
    <text evidence="13">The sequence shown here is derived from an EMBL/GenBank/DDBJ whole genome shotgun (WGS) entry which is preliminary data.</text>
</comment>
<dbReference type="PANTHER" id="PTHR24034">
    <property type="entry name" value="EGF-LIKE DOMAIN-CONTAINING PROTEIN"/>
    <property type="match status" value="1"/>
</dbReference>
<gene>
    <name evidence="13" type="ORF">GDO81_026759</name>
</gene>
<reference evidence="13" key="1">
    <citation type="thesis" date="2020" institute="ProQuest LLC" country="789 East Eisenhower Parkway, Ann Arbor, MI, USA">
        <title>Comparative Genomics and Chromosome Evolution.</title>
        <authorList>
            <person name="Mudd A.B."/>
        </authorList>
    </citation>
    <scope>NUCLEOTIDE SEQUENCE</scope>
    <source>
        <strain evidence="13">237g6f4</strain>
        <tissue evidence="13">Blood</tissue>
    </source>
</reference>
<evidence type="ECO:0000256" key="6">
    <source>
        <dbReference type="ARBA" id="ARBA00022737"/>
    </source>
</evidence>
<feature type="domain" description="Nidogen G2 beta-barrel" evidence="12">
    <location>
        <begin position="1"/>
        <end position="171"/>
    </location>
</feature>
<evidence type="ECO:0000256" key="9">
    <source>
        <dbReference type="ARBA" id="ARBA00023180"/>
    </source>
</evidence>
<dbReference type="InterPro" id="IPR000152">
    <property type="entry name" value="EGF-type_Asp/Asn_hydroxyl_site"/>
</dbReference>
<dbReference type="FunFam" id="2.10.25.10:FF:000017">
    <property type="entry name" value="latent-transforming growth factor beta-binding protein 4 isoform X1"/>
    <property type="match status" value="1"/>
</dbReference>
<dbReference type="SUPFAM" id="SSF57184">
    <property type="entry name" value="Growth factor receptor domain"/>
    <property type="match status" value="1"/>
</dbReference>